<protein>
    <submittedName>
        <fullName evidence="1">Uncharacterized protein</fullName>
    </submittedName>
</protein>
<organism evidence="1">
    <name type="scientific">Nothobranchius rachovii</name>
    <name type="common">bluefin notho</name>
    <dbReference type="NCBI Taxonomy" id="451742"/>
    <lineage>
        <taxon>Eukaryota</taxon>
        <taxon>Metazoa</taxon>
        <taxon>Chordata</taxon>
        <taxon>Craniata</taxon>
        <taxon>Vertebrata</taxon>
        <taxon>Euteleostomi</taxon>
        <taxon>Actinopterygii</taxon>
        <taxon>Neopterygii</taxon>
        <taxon>Teleostei</taxon>
        <taxon>Neoteleostei</taxon>
        <taxon>Acanthomorphata</taxon>
        <taxon>Ovalentaria</taxon>
        <taxon>Atherinomorphae</taxon>
        <taxon>Cyprinodontiformes</taxon>
        <taxon>Nothobranchiidae</taxon>
        <taxon>Nothobranchius</taxon>
    </lineage>
</organism>
<proteinExistence type="predicted"/>
<accession>A0A1A8PSB4</accession>
<evidence type="ECO:0000313" key="1">
    <source>
        <dbReference type="EMBL" id="SBR84156.1"/>
    </source>
</evidence>
<gene>
    <name evidence="1" type="primary">Nfu_g_1_004869</name>
</gene>
<dbReference type="AlphaFoldDB" id="A0A1A8PSB4"/>
<sequence length="72" mass="8571">FRELESRLTNEQERAALLSRFKRLGGHGKNIHDSDTDKFNDGTNEPEGEVWENGLFRVFALPEHLWYVYDRY</sequence>
<reference evidence="1" key="1">
    <citation type="submission" date="2016-05" db="EMBL/GenBank/DDBJ databases">
        <authorList>
            <person name="Lavstsen T."/>
            <person name="Jespersen J.S."/>
        </authorList>
    </citation>
    <scope>NUCLEOTIDE SEQUENCE</scope>
    <source>
        <tissue evidence="1">Brain</tissue>
    </source>
</reference>
<feature type="non-terminal residue" evidence="1">
    <location>
        <position position="1"/>
    </location>
</feature>
<dbReference type="EMBL" id="HAEH01008323">
    <property type="protein sequence ID" value="SBR84156.1"/>
    <property type="molecule type" value="Transcribed_RNA"/>
</dbReference>
<reference evidence="1" key="2">
    <citation type="submission" date="2016-06" db="EMBL/GenBank/DDBJ databases">
        <title>The genome of a short-lived fish provides insights into sex chromosome evolution and the genetic control of aging.</title>
        <authorList>
            <person name="Reichwald K."/>
            <person name="Felder M."/>
            <person name="Petzold A."/>
            <person name="Koch P."/>
            <person name="Groth M."/>
            <person name="Platzer M."/>
        </authorList>
    </citation>
    <scope>NUCLEOTIDE SEQUENCE</scope>
    <source>
        <tissue evidence="1">Brain</tissue>
    </source>
</reference>
<name>A0A1A8PSB4_9TELE</name>